<evidence type="ECO:0000313" key="2">
    <source>
        <dbReference type="Proteomes" id="UP000824533"/>
    </source>
</evidence>
<dbReference type="Proteomes" id="UP000824533">
    <property type="component" value="Linkage Group LG09"/>
</dbReference>
<protein>
    <submittedName>
        <fullName evidence="1">Uncharacterized protein</fullName>
    </submittedName>
</protein>
<dbReference type="EMBL" id="CM034395">
    <property type="protein sequence ID" value="KAJ0178822.1"/>
    <property type="molecule type" value="Genomic_DNA"/>
</dbReference>
<gene>
    <name evidence="1" type="ORF">K1T71_005597</name>
</gene>
<proteinExistence type="predicted"/>
<comment type="caution">
    <text evidence="1">The sequence shown here is derived from an EMBL/GenBank/DDBJ whole genome shotgun (WGS) entry which is preliminary data.</text>
</comment>
<accession>A0ACC1D5Y7</accession>
<reference evidence="1 2" key="1">
    <citation type="journal article" date="2021" name="Front. Genet.">
        <title>Chromosome-Level Genome Assembly Reveals Significant Gene Expansion in the Toll and IMD Signaling Pathways of Dendrolimus kikuchii.</title>
        <authorList>
            <person name="Zhou J."/>
            <person name="Wu P."/>
            <person name="Xiong Z."/>
            <person name="Liu N."/>
            <person name="Zhao N."/>
            <person name="Ji M."/>
            <person name="Qiu Y."/>
            <person name="Yang B."/>
        </authorList>
    </citation>
    <scope>NUCLEOTIDE SEQUENCE [LARGE SCALE GENOMIC DNA]</scope>
    <source>
        <strain evidence="1">Ann1</strain>
    </source>
</reference>
<sequence>MSNLLKKFEAFYNKTHLDYTKEDVDPFQFYVNFYYLAKAFQIMDNEPKPKWTYFSAIFVGFCGTLASILCLTSIYFGIRESNVSYTTEFFTYLVIMIYKLLILTSLKLNLRHYHNFLCELRKDFKYVCKEGAKYRVRYFENHLLTWKISLSAAIFVIAIGIGMILFGILTLIIYLYTHEPGKRVNRPLPFHFWFFDVELEQTPTYEISFVFGCTCMTSHVFMFIFSLQTNIIWIRQIMLKADLVIWSIQELLVDIHSILDKEEERRLSGILKERMRDIIIKHQSMYRLLDDYSAVYKKVLMYEQVVNAPIVCLTAYCTAVSIDEGHLNAMSLQLFIALVVVLFIPSYLCSLLADKIISICDACCDIPYWRAGPLMKVLKPYLVLIMQKSLQPLVLKSAGLKDFSIQTYSNNLTTAYSWFNMMRQANL</sequence>
<name>A0ACC1D5Y7_9NEOP</name>
<organism evidence="1 2">
    <name type="scientific">Dendrolimus kikuchii</name>
    <dbReference type="NCBI Taxonomy" id="765133"/>
    <lineage>
        <taxon>Eukaryota</taxon>
        <taxon>Metazoa</taxon>
        <taxon>Ecdysozoa</taxon>
        <taxon>Arthropoda</taxon>
        <taxon>Hexapoda</taxon>
        <taxon>Insecta</taxon>
        <taxon>Pterygota</taxon>
        <taxon>Neoptera</taxon>
        <taxon>Endopterygota</taxon>
        <taxon>Lepidoptera</taxon>
        <taxon>Glossata</taxon>
        <taxon>Ditrysia</taxon>
        <taxon>Bombycoidea</taxon>
        <taxon>Lasiocampidae</taxon>
        <taxon>Dendrolimus</taxon>
    </lineage>
</organism>
<evidence type="ECO:0000313" key="1">
    <source>
        <dbReference type="EMBL" id="KAJ0178822.1"/>
    </source>
</evidence>
<keyword evidence="2" id="KW-1185">Reference proteome</keyword>